<keyword evidence="2" id="KW-1185">Reference proteome</keyword>
<evidence type="ECO:0000313" key="2">
    <source>
        <dbReference type="Proteomes" id="UP000241074"/>
    </source>
</evidence>
<dbReference type="AlphaFoldDB" id="A0A2P1PU44"/>
<accession>A0A2P1PU44</accession>
<protein>
    <submittedName>
        <fullName evidence="1">Uncharacterized protein</fullName>
    </submittedName>
</protein>
<dbReference type="Proteomes" id="UP000241074">
    <property type="component" value="Chromosome"/>
</dbReference>
<gene>
    <name evidence="1" type="ORF">C7S18_14645</name>
</gene>
<reference evidence="1 2" key="1">
    <citation type="submission" date="2018-03" db="EMBL/GenBank/DDBJ databases">
        <title>Ahniella affigens gen. nov., sp. nov., a gammaproteobacterium isolated from sandy soil near a stream.</title>
        <authorList>
            <person name="Ko Y."/>
            <person name="Kim J.-H."/>
        </authorList>
    </citation>
    <scope>NUCLEOTIDE SEQUENCE [LARGE SCALE GENOMIC DNA]</scope>
    <source>
        <strain evidence="1 2">D13</strain>
    </source>
</reference>
<reference evidence="1 2" key="2">
    <citation type="submission" date="2018-03" db="EMBL/GenBank/DDBJ databases">
        <authorList>
            <person name="Keele B.F."/>
        </authorList>
    </citation>
    <scope>NUCLEOTIDE SEQUENCE [LARGE SCALE GENOMIC DNA]</scope>
    <source>
        <strain evidence="1 2">D13</strain>
    </source>
</reference>
<dbReference type="EMBL" id="CP027860">
    <property type="protein sequence ID" value="AVP98350.1"/>
    <property type="molecule type" value="Genomic_DNA"/>
</dbReference>
<proteinExistence type="predicted"/>
<name>A0A2P1PU44_9GAMM</name>
<evidence type="ECO:0000313" key="1">
    <source>
        <dbReference type="EMBL" id="AVP98350.1"/>
    </source>
</evidence>
<sequence>MLQSQLGLKAIEAELVTDRGLISREIRQFVACGAWLLAPERAVGYWPLAIHEERCRVRKMAAELVEDGKAVSASCVGDIGHALW</sequence>
<organism evidence="1 2">
    <name type="scientific">Ahniella affigens</name>
    <dbReference type="NCBI Taxonomy" id="2021234"/>
    <lineage>
        <taxon>Bacteria</taxon>
        <taxon>Pseudomonadati</taxon>
        <taxon>Pseudomonadota</taxon>
        <taxon>Gammaproteobacteria</taxon>
        <taxon>Lysobacterales</taxon>
        <taxon>Rhodanobacteraceae</taxon>
        <taxon>Ahniella</taxon>
    </lineage>
</organism>
<dbReference type="KEGG" id="xba:C7S18_14645"/>